<feature type="domain" description="DUF4097" evidence="1">
    <location>
        <begin position="49"/>
        <end position="311"/>
    </location>
</feature>
<name>A0A223CY15_9BACL</name>
<evidence type="ECO:0000259" key="1">
    <source>
        <dbReference type="Pfam" id="PF13349"/>
    </source>
</evidence>
<keyword evidence="3" id="KW-1185">Reference proteome</keyword>
<proteinExistence type="predicted"/>
<dbReference type="PANTHER" id="PTHR34094">
    <property type="match status" value="1"/>
</dbReference>
<dbReference type="Proteomes" id="UP000214688">
    <property type="component" value="Chromosome"/>
</dbReference>
<organism evidence="2 3">
    <name type="scientific">Tumebacillus algifaecis</name>
    <dbReference type="NCBI Taxonomy" id="1214604"/>
    <lineage>
        <taxon>Bacteria</taxon>
        <taxon>Bacillati</taxon>
        <taxon>Bacillota</taxon>
        <taxon>Bacilli</taxon>
        <taxon>Bacillales</taxon>
        <taxon>Alicyclobacillaceae</taxon>
        <taxon>Tumebacillus</taxon>
    </lineage>
</organism>
<sequence>MKAIKITAATVLICLILGAALSAYTWFNREARDYDEHTTFDGNKVTAVQVRAFSTDVNLLKSNDDNVHVDFTGQVLRGGIGGREYELNTDLQGETLSIELRHKSHFQLGILEERNLRLEVRVPEKLYNELSVTTASGDVQATGQQAETMTIKTSSGDIRGRDLQGKRLQVSSTSGEQDLQNMIGEVHLESTSGDITLRKWTGERIEVQSSSGEQRLLDLTGKVRAHATSGNLRIGMIALHEGIDLLTTSGDVELLLPTTAFYKLNFRSASGNASVAFPMDASVKEDHRLTATIGDGGPTVQIETSSGDLRILKD</sequence>
<dbReference type="InterPro" id="IPR025164">
    <property type="entry name" value="Toastrack_DUF4097"/>
</dbReference>
<dbReference type="AlphaFoldDB" id="A0A223CY15"/>
<dbReference type="OrthoDB" id="2380881at2"/>
<dbReference type="PANTHER" id="PTHR34094:SF1">
    <property type="entry name" value="PROTEIN FAM185A"/>
    <property type="match status" value="1"/>
</dbReference>
<dbReference type="EMBL" id="CP022657">
    <property type="protein sequence ID" value="ASS74289.1"/>
    <property type="molecule type" value="Genomic_DNA"/>
</dbReference>
<dbReference type="Gene3D" id="2.160.20.120">
    <property type="match status" value="1"/>
</dbReference>
<evidence type="ECO:0000313" key="3">
    <source>
        <dbReference type="Proteomes" id="UP000214688"/>
    </source>
</evidence>
<protein>
    <recommendedName>
        <fullName evidence="1">DUF4097 domain-containing protein</fullName>
    </recommendedName>
</protein>
<evidence type="ECO:0000313" key="2">
    <source>
        <dbReference type="EMBL" id="ASS74289.1"/>
    </source>
</evidence>
<accession>A0A223CY15</accession>
<dbReference type="RefSeq" id="WP_094235543.1">
    <property type="nucleotide sequence ID" value="NZ_CP022657.1"/>
</dbReference>
<gene>
    <name evidence="2" type="ORF">CIG75_04340</name>
</gene>
<reference evidence="2 3" key="1">
    <citation type="journal article" date="2015" name="Int. J. Syst. Evol. Microbiol.">
        <title>Tumebacillus algifaecis sp. nov., isolated from decomposing algal scum.</title>
        <authorList>
            <person name="Wu Y.F."/>
            <person name="Zhang B."/>
            <person name="Xing P."/>
            <person name="Wu Q.L."/>
            <person name="Liu S.J."/>
        </authorList>
    </citation>
    <scope>NUCLEOTIDE SEQUENCE [LARGE SCALE GENOMIC DNA]</scope>
    <source>
        <strain evidence="2 3">THMBR28</strain>
    </source>
</reference>
<dbReference type="KEGG" id="tab:CIG75_04340"/>
<dbReference type="Pfam" id="PF13349">
    <property type="entry name" value="DUF4097"/>
    <property type="match status" value="1"/>
</dbReference>